<dbReference type="GO" id="GO:0003779">
    <property type="term" value="F:actin binding"/>
    <property type="evidence" value="ECO:0007669"/>
    <property type="project" value="UniProtKB-KW"/>
</dbReference>
<proteinExistence type="inferred from homology"/>
<accession>A0AAV4NCN9</accession>
<dbReference type="GO" id="GO:0030036">
    <property type="term" value="P:actin cytoskeleton organization"/>
    <property type="evidence" value="ECO:0007669"/>
    <property type="project" value="InterPro"/>
</dbReference>
<reference evidence="2 3" key="1">
    <citation type="submission" date="2021-06" db="EMBL/GenBank/DDBJ databases">
        <title>Caerostris extrusa draft genome.</title>
        <authorList>
            <person name="Kono N."/>
            <person name="Arakawa K."/>
        </authorList>
    </citation>
    <scope>NUCLEOTIDE SEQUENCE [LARGE SCALE GENOMIC DNA]</scope>
</reference>
<evidence type="ECO:0000256" key="1">
    <source>
        <dbReference type="ARBA" id="ARBA00006993"/>
    </source>
</evidence>
<name>A0AAV4NCN9_CAEEX</name>
<evidence type="ECO:0000313" key="2">
    <source>
        <dbReference type="EMBL" id="GIX82540.1"/>
    </source>
</evidence>
<dbReference type="GO" id="GO:0031209">
    <property type="term" value="C:SCAR complex"/>
    <property type="evidence" value="ECO:0007669"/>
    <property type="project" value="TreeGrafter"/>
</dbReference>
<dbReference type="PANTHER" id="PTHR12902:SF1">
    <property type="entry name" value="WISKOTT-ALDRICH SYNDROME PROTEIN FAMILY MEMBER"/>
    <property type="match status" value="1"/>
</dbReference>
<dbReference type="GO" id="GO:0071933">
    <property type="term" value="F:Arp2/3 complex binding"/>
    <property type="evidence" value="ECO:0007669"/>
    <property type="project" value="TreeGrafter"/>
</dbReference>
<protein>
    <submittedName>
        <fullName evidence="2">Wiskott-Aldrich syndrome protein family member 3</fullName>
    </submittedName>
</protein>
<dbReference type="Gene3D" id="6.10.280.150">
    <property type="match status" value="1"/>
</dbReference>
<dbReference type="AlphaFoldDB" id="A0AAV4NCN9"/>
<gene>
    <name evidence="2" type="primary">WASF3</name>
    <name evidence="2" type="ORF">CEXT_447941</name>
</gene>
<keyword evidence="3" id="KW-1185">Reference proteome</keyword>
<dbReference type="EMBL" id="BPLR01020789">
    <property type="protein sequence ID" value="GIX82540.1"/>
    <property type="molecule type" value="Genomic_DNA"/>
</dbReference>
<organism evidence="2 3">
    <name type="scientific">Caerostris extrusa</name>
    <name type="common">Bark spider</name>
    <name type="synonym">Caerostris bankana</name>
    <dbReference type="NCBI Taxonomy" id="172846"/>
    <lineage>
        <taxon>Eukaryota</taxon>
        <taxon>Metazoa</taxon>
        <taxon>Ecdysozoa</taxon>
        <taxon>Arthropoda</taxon>
        <taxon>Chelicerata</taxon>
        <taxon>Arachnida</taxon>
        <taxon>Araneae</taxon>
        <taxon>Araneomorphae</taxon>
        <taxon>Entelegynae</taxon>
        <taxon>Araneoidea</taxon>
        <taxon>Araneidae</taxon>
        <taxon>Caerostris</taxon>
    </lineage>
</organism>
<dbReference type="Gene3D" id="1.20.5.340">
    <property type="match status" value="1"/>
</dbReference>
<dbReference type="InterPro" id="IPR028288">
    <property type="entry name" value="SCAR/WAVE_fam"/>
</dbReference>
<dbReference type="GO" id="GO:2000601">
    <property type="term" value="P:positive regulation of Arp2/3 complex-mediated actin nucleation"/>
    <property type="evidence" value="ECO:0007669"/>
    <property type="project" value="TreeGrafter"/>
</dbReference>
<comment type="caution">
    <text evidence="2">The sequence shown here is derived from an EMBL/GenBank/DDBJ whole genome shotgun (WGS) entry which is preliminary data.</text>
</comment>
<evidence type="ECO:0000313" key="3">
    <source>
        <dbReference type="Proteomes" id="UP001054945"/>
    </source>
</evidence>
<dbReference type="PANTHER" id="PTHR12902">
    <property type="entry name" value="WASP-1"/>
    <property type="match status" value="1"/>
</dbReference>
<comment type="similarity">
    <text evidence="1">Belongs to the SCAR/WAVE family.</text>
</comment>
<dbReference type="GO" id="GO:0005856">
    <property type="term" value="C:cytoskeleton"/>
    <property type="evidence" value="ECO:0007669"/>
    <property type="project" value="UniProtKB-SubCell"/>
</dbReference>
<dbReference type="GO" id="GO:0034237">
    <property type="term" value="F:protein kinase A regulatory subunit binding"/>
    <property type="evidence" value="ECO:0007669"/>
    <property type="project" value="TreeGrafter"/>
</dbReference>
<dbReference type="Proteomes" id="UP001054945">
    <property type="component" value="Unassembled WGS sequence"/>
</dbReference>
<sequence length="137" mass="15743">MPFLQRVIQPVHVCRNTLPVDDRGALAIDIPNELECESTAIAERTHSLQGRIDRLAVKVTQLDSNVEEVSLQDIHMRKAFRSSIVYDQQVVCRSSMPAAMFEIYKRCGKPPPLDKLNPYREDGRDGLKFYTDPNYFF</sequence>